<reference evidence="1 3" key="2">
    <citation type="submission" date="2017-02" db="EMBL/GenBank/DDBJ databases">
        <title>Protein polymorphisms may explain contrasting epidemiological fitness of two variants of a multidrug-resistant Mycobacterium tuberculosis strain.</title>
        <authorList>
            <person name="Bigi M.M."/>
            <person name="Lopez B."/>
            <person name="Blanco F.C."/>
            <person name="Sasiain M.C."/>
            <person name="De La Barrera S."/>
            <person name="Ritacco V."/>
            <person name="Bigi F."/>
            <person name="Soria M.A."/>
        </authorList>
    </citation>
    <scope>NUCLEOTIDE SEQUENCE [LARGE SCALE GENOMIC DNA]</scope>
    <source>
        <strain evidence="1 3">6548</strain>
    </source>
</reference>
<sequence length="93" mass="10387">MWTAFAGSLPTATAVLGRWPDIRLLAGAPTRHVDRRHRRAHPRCRRHPGPAEAIKTAATGWAAFWDGHLDLDALAVDVTEHLSDLTDDRCARW</sequence>
<dbReference type="AlphaFoldDB" id="A0AA44LSA6"/>
<accession>A0AA44LSA6</accession>
<gene>
    <name evidence="1" type="ORF">A4S10_03499</name>
    <name evidence="2" type="ORF">DKC2_3565</name>
</gene>
<dbReference type="EMBL" id="LR027516">
    <property type="protein sequence ID" value="VCU51656.1"/>
    <property type="molecule type" value="Genomic_DNA"/>
</dbReference>
<evidence type="ECO:0000313" key="1">
    <source>
        <dbReference type="EMBL" id="OMH61309.1"/>
    </source>
</evidence>
<organism evidence="1 3">
    <name type="scientific">Mycobacterium tuberculosis</name>
    <dbReference type="NCBI Taxonomy" id="1773"/>
    <lineage>
        <taxon>Bacteria</taxon>
        <taxon>Bacillati</taxon>
        <taxon>Actinomycetota</taxon>
        <taxon>Actinomycetes</taxon>
        <taxon>Mycobacteriales</taxon>
        <taxon>Mycobacteriaceae</taxon>
        <taxon>Mycobacterium</taxon>
        <taxon>Mycobacterium tuberculosis complex</taxon>
    </lineage>
</organism>
<evidence type="ECO:0000313" key="4">
    <source>
        <dbReference type="Proteomes" id="UP000300237"/>
    </source>
</evidence>
<evidence type="ECO:0000313" key="2">
    <source>
        <dbReference type="EMBL" id="VCU51656.1"/>
    </source>
</evidence>
<reference evidence="2 4" key="3">
    <citation type="submission" date="2018-08" db="EMBL/GenBank/DDBJ databases">
        <authorList>
            <person name="Fokvardsen B D."/>
            <person name="Norman A."/>
        </authorList>
    </citation>
    <scope>NUCLEOTIDE SEQUENCE [LARGE SCALE GENOMIC DNA]</scope>
    <source>
        <strain evidence="2 4">DKC2</strain>
    </source>
</reference>
<protein>
    <submittedName>
        <fullName evidence="1">Uncharacterized protein</fullName>
    </submittedName>
</protein>
<evidence type="ECO:0000313" key="3">
    <source>
        <dbReference type="Proteomes" id="UP000189452"/>
    </source>
</evidence>
<proteinExistence type="predicted"/>
<dbReference type="Proteomes" id="UP000300237">
    <property type="component" value="Chromosome"/>
</dbReference>
<reference evidence="1 3" key="1">
    <citation type="submission" date="2016-04" db="EMBL/GenBank/DDBJ databases">
        <authorList>
            <person name="Bigi M."/>
            <person name="Bigi F."/>
            <person name="Soria M.A."/>
        </authorList>
    </citation>
    <scope>NUCLEOTIDE SEQUENCE [LARGE SCALE GENOMIC DNA]</scope>
    <source>
        <strain evidence="1 3">6548</strain>
    </source>
</reference>
<name>A0AA44LSA6_MYCTX</name>
<dbReference type="Proteomes" id="UP000189452">
    <property type="component" value="Chromosome"/>
</dbReference>
<dbReference type="EMBL" id="LWDQ01000001">
    <property type="protein sequence ID" value="OMH61309.1"/>
    <property type="molecule type" value="Genomic_DNA"/>
</dbReference>